<evidence type="ECO:0000313" key="1">
    <source>
        <dbReference type="EMBL" id="ETO19240.1"/>
    </source>
</evidence>
<name>X6MYX0_RETFI</name>
<proteinExistence type="predicted"/>
<dbReference type="AlphaFoldDB" id="X6MYX0"/>
<dbReference type="Proteomes" id="UP000023152">
    <property type="component" value="Unassembled WGS sequence"/>
</dbReference>
<reference evidence="1 2" key="1">
    <citation type="journal article" date="2013" name="Curr. Biol.">
        <title>The Genome of the Foraminiferan Reticulomyxa filosa.</title>
        <authorList>
            <person name="Glockner G."/>
            <person name="Hulsmann N."/>
            <person name="Schleicher M."/>
            <person name="Noegel A.A."/>
            <person name="Eichinger L."/>
            <person name="Gallinger C."/>
            <person name="Pawlowski J."/>
            <person name="Sierra R."/>
            <person name="Euteneuer U."/>
            <person name="Pillet L."/>
            <person name="Moustafa A."/>
            <person name="Platzer M."/>
            <person name="Groth M."/>
            <person name="Szafranski K."/>
            <person name="Schliwa M."/>
        </authorList>
    </citation>
    <scope>NUCLEOTIDE SEQUENCE [LARGE SCALE GENOMIC DNA]</scope>
</reference>
<keyword evidence="2" id="KW-1185">Reference proteome</keyword>
<protein>
    <submittedName>
        <fullName evidence="1">Uncharacterized protein</fullName>
    </submittedName>
</protein>
<comment type="caution">
    <text evidence="1">The sequence shown here is derived from an EMBL/GenBank/DDBJ whole genome shotgun (WGS) entry which is preliminary data.</text>
</comment>
<dbReference type="EMBL" id="ASPP01013884">
    <property type="protein sequence ID" value="ETO19240.1"/>
    <property type="molecule type" value="Genomic_DNA"/>
</dbReference>
<gene>
    <name evidence="1" type="ORF">RFI_17990</name>
</gene>
<evidence type="ECO:0000313" key="2">
    <source>
        <dbReference type="Proteomes" id="UP000023152"/>
    </source>
</evidence>
<organism evidence="1 2">
    <name type="scientific">Reticulomyxa filosa</name>
    <dbReference type="NCBI Taxonomy" id="46433"/>
    <lineage>
        <taxon>Eukaryota</taxon>
        <taxon>Sar</taxon>
        <taxon>Rhizaria</taxon>
        <taxon>Retaria</taxon>
        <taxon>Foraminifera</taxon>
        <taxon>Monothalamids</taxon>
        <taxon>Reticulomyxidae</taxon>
        <taxon>Reticulomyxa</taxon>
    </lineage>
</organism>
<sequence length="204" mass="24039">MNNNNDFDVNLCHAKLDKIRTDAINYGLIRDAVVEEAAKNCEYCYQELRGPCAWRFTQLYRCALAFDKRLTARECGECAKYYVCVKFVAYVECVEKNFDENLHKCPIYVTFMQTNMDASPCANEAKKMTKCFNQWRIRRPTCEVKYSVVLLLMRSVFKYKTNVLVTTQDEKSSLRQCVIATQEVYKYNLFWTRSIAKQMGEYRQ</sequence>
<accession>X6MYX0</accession>